<evidence type="ECO:0000259" key="1">
    <source>
        <dbReference type="Pfam" id="PF13472"/>
    </source>
</evidence>
<dbReference type="Proteomes" id="UP001500620">
    <property type="component" value="Unassembled WGS sequence"/>
</dbReference>
<dbReference type="EMBL" id="BAABAT010000071">
    <property type="protein sequence ID" value="GAA4263511.1"/>
    <property type="molecule type" value="Genomic_DNA"/>
</dbReference>
<dbReference type="Pfam" id="PF13472">
    <property type="entry name" value="Lipase_GDSL_2"/>
    <property type="match status" value="1"/>
</dbReference>
<proteinExistence type="predicted"/>
<gene>
    <name evidence="2" type="ORF">GCM10022255_108720</name>
</gene>
<dbReference type="Gene3D" id="2.60.120.260">
    <property type="entry name" value="Galactose-binding domain-like"/>
    <property type="match status" value="1"/>
</dbReference>
<feature type="domain" description="SGNH hydrolase-type esterase" evidence="1">
    <location>
        <begin position="176"/>
        <end position="360"/>
    </location>
</feature>
<sequence>MNHMLHQTTFPSDLLRVDGALDLEPTARGVRPRRLPAWTRPQLPDALFDLVAQSTAGVRIALRTDATVIELTLHVTQVELPSGRTLPAVLDLVVNGEVTHRQTAAGGDVLRIMWGSSDVDIVPGTTETIRFTGLLRGDKDVEIWLPQAAACDLVSLAADAPIHPATTSIAPRWVHYGSSISHCVEADGPTGTWPAVAAAKANLRLTDLGFSGNAMLDPFVARTIRDLPADLISLKIGANIVADATMRQRTFLPAVHGFLDTIRDGHPSTPIVVISPISCPPLENRPGPIMSAHPRPQEATETDTGALTMSAVRELLHGIVQDRTATDAALSYVDGRALLGPDETGDLHDGIHPNAAAYRRMGGRFVSLLGLVDLQPGQARSTTS</sequence>
<comment type="caution">
    <text evidence="2">The sequence shown here is derived from an EMBL/GenBank/DDBJ whole genome shotgun (WGS) entry which is preliminary data.</text>
</comment>
<name>A0ABP8DU80_9ACTN</name>
<accession>A0ABP8DU80</accession>
<evidence type="ECO:0000313" key="2">
    <source>
        <dbReference type="EMBL" id="GAA4263511.1"/>
    </source>
</evidence>
<dbReference type="InterPro" id="IPR036514">
    <property type="entry name" value="SGNH_hydro_sf"/>
</dbReference>
<reference evidence="3" key="1">
    <citation type="journal article" date="2019" name="Int. J. Syst. Evol. Microbiol.">
        <title>The Global Catalogue of Microorganisms (GCM) 10K type strain sequencing project: providing services to taxonomists for standard genome sequencing and annotation.</title>
        <authorList>
            <consortium name="The Broad Institute Genomics Platform"/>
            <consortium name="The Broad Institute Genome Sequencing Center for Infectious Disease"/>
            <person name="Wu L."/>
            <person name="Ma J."/>
        </authorList>
    </citation>
    <scope>NUCLEOTIDE SEQUENCE [LARGE SCALE GENOMIC DNA]</scope>
    <source>
        <strain evidence="3">JCM 17441</strain>
    </source>
</reference>
<evidence type="ECO:0000313" key="3">
    <source>
        <dbReference type="Proteomes" id="UP001500620"/>
    </source>
</evidence>
<dbReference type="GO" id="GO:0016787">
    <property type="term" value="F:hydrolase activity"/>
    <property type="evidence" value="ECO:0007669"/>
    <property type="project" value="UniProtKB-KW"/>
</dbReference>
<dbReference type="InterPro" id="IPR013830">
    <property type="entry name" value="SGNH_hydro"/>
</dbReference>
<protein>
    <submittedName>
        <fullName evidence="2">SGNH/GDSL hydrolase family protein</fullName>
    </submittedName>
</protein>
<keyword evidence="3" id="KW-1185">Reference proteome</keyword>
<dbReference type="RefSeq" id="WP_345142986.1">
    <property type="nucleotide sequence ID" value="NZ_BAABAT010000071.1"/>
</dbReference>
<dbReference type="Gene3D" id="3.40.50.1110">
    <property type="entry name" value="SGNH hydrolase"/>
    <property type="match status" value="1"/>
</dbReference>
<keyword evidence="2" id="KW-0378">Hydrolase</keyword>
<organism evidence="2 3">
    <name type="scientific">Dactylosporangium darangshiense</name>
    <dbReference type="NCBI Taxonomy" id="579108"/>
    <lineage>
        <taxon>Bacteria</taxon>
        <taxon>Bacillati</taxon>
        <taxon>Actinomycetota</taxon>
        <taxon>Actinomycetes</taxon>
        <taxon>Micromonosporales</taxon>
        <taxon>Micromonosporaceae</taxon>
        <taxon>Dactylosporangium</taxon>
    </lineage>
</organism>
<dbReference type="SUPFAM" id="SSF52266">
    <property type="entry name" value="SGNH hydrolase"/>
    <property type="match status" value="1"/>
</dbReference>